<feature type="domain" description="Thioesterase" evidence="3">
    <location>
        <begin position="95"/>
        <end position="246"/>
    </location>
</feature>
<dbReference type="Pfam" id="PF00975">
    <property type="entry name" value="Thioesterase"/>
    <property type="match status" value="2"/>
</dbReference>
<organism evidence="4 5">
    <name type="scientific">Streptomyces griseiscabiei</name>
    <dbReference type="NCBI Taxonomy" id="2993540"/>
    <lineage>
        <taxon>Bacteria</taxon>
        <taxon>Bacillati</taxon>
        <taxon>Actinomycetota</taxon>
        <taxon>Actinomycetes</taxon>
        <taxon>Kitasatosporales</taxon>
        <taxon>Streptomycetaceae</taxon>
        <taxon>Streptomyces</taxon>
    </lineage>
</organism>
<evidence type="ECO:0000256" key="2">
    <source>
        <dbReference type="SAM" id="MobiDB-lite"/>
    </source>
</evidence>
<feature type="compositionally biased region" description="Basic and acidic residues" evidence="2">
    <location>
        <begin position="254"/>
        <end position="265"/>
    </location>
</feature>
<dbReference type="Gene3D" id="3.40.50.1820">
    <property type="entry name" value="alpha/beta hydrolase"/>
    <property type="match status" value="1"/>
</dbReference>
<name>A0ABU4L1Z4_9ACTN</name>
<dbReference type="InterPro" id="IPR029058">
    <property type="entry name" value="AB_hydrolase_fold"/>
</dbReference>
<protein>
    <submittedName>
        <fullName evidence="4">Alpha/beta fold hydrolase</fullName>
    </submittedName>
</protein>
<dbReference type="SUPFAM" id="SSF53474">
    <property type="entry name" value="alpha/beta-Hydrolases"/>
    <property type="match status" value="1"/>
</dbReference>
<proteinExistence type="inferred from homology"/>
<sequence>MTRVSSAETWLTLYCLPHAGGGARAYGRLQAVVPRGVRAVPLELPGHGRRLRERPLRDIDEVVTEVIRLMGDDRESQGEREDRDGRADSRAGRRFALFGHSFGALVGYETAWRLRGSGTSPELLLVSARNSPAWPLSHEPLHRLPDASFTSGLGRMGGIPQALLAEPAVMHVYLPSIRADLRMVETYAHTHTEPLEVPVAAFAGLQDRLTDPEGMRAWAERTSGGFDLTSLSGGHFFLGEPEFHRALSARLDRLDRLGPPERRPDGQPVEPGRRR</sequence>
<dbReference type="InterPro" id="IPR001031">
    <property type="entry name" value="Thioesterase"/>
</dbReference>
<dbReference type="PANTHER" id="PTHR11487">
    <property type="entry name" value="THIOESTERASE"/>
    <property type="match status" value="1"/>
</dbReference>
<dbReference type="GO" id="GO:0016787">
    <property type="term" value="F:hydrolase activity"/>
    <property type="evidence" value="ECO:0007669"/>
    <property type="project" value="UniProtKB-KW"/>
</dbReference>
<dbReference type="PANTHER" id="PTHR11487:SF0">
    <property type="entry name" value="S-ACYL FATTY ACID SYNTHASE THIOESTERASE, MEDIUM CHAIN"/>
    <property type="match status" value="1"/>
</dbReference>
<reference evidence="4 5" key="1">
    <citation type="journal article" date="2023" name="Microb. Genom.">
        <title>Mesoterricola silvestris gen. nov., sp. nov., Mesoterricola sediminis sp. nov., Geothrix oryzae sp. nov., Geothrix edaphica sp. nov., Geothrix rubra sp. nov., and Geothrix limicola sp. nov., six novel members of Acidobacteriota isolated from soils.</title>
        <authorList>
            <person name="Weisberg A.J."/>
            <person name="Pearce E."/>
            <person name="Kramer C.G."/>
            <person name="Chang J.H."/>
            <person name="Clarke C.R."/>
        </authorList>
    </citation>
    <scope>NUCLEOTIDE SEQUENCE [LARGE SCALE GENOMIC DNA]</scope>
    <source>
        <strain evidence="4 5">NRRL_B-2795</strain>
    </source>
</reference>
<evidence type="ECO:0000259" key="3">
    <source>
        <dbReference type="Pfam" id="PF00975"/>
    </source>
</evidence>
<evidence type="ECO:0000313" key="5">
    <source>
        <dbReference type="Proteomes" id="UP001271723"/>
    </source>
</evidence>
<dbReference type="EMBL" id="JARAVY010000004">
    <property type="protein sequence ID" value="MDX2909718.1"/>
    <property type="molecule type" value="Genomic_DNA"/>
</dbReference>
<comment type="caution">
    <text evidence="4">The sequence shown here is derived from an EMBL/GenBank/DDBJ whole genome shotgun (WGS) entry which is preliminary data.</text>
</comment>
<feature type="domain" description="Thioesterase" evidence="3">
    <location>
        <begin position="12"/>
        <end position="70"/>
    </location>
</feature>
<comment type="similarity">
    <text evidence="1">Belongs to the thioesterase family.</text>
</comment>
<keyword evidence="4" id="KW-0378">Hydrolase</keyword>
<accession>A0ABU4L1Z4</accession>
<keyword evidence="5" id="KW-1185">Reference proteome</keyword>
<evidence type="ECO:0000256" key="1">
    <source>
        <dbReference type="ARBA" id="ARBA00007169"/>
    </source>
</evidence>
<dbReference type="Proteomes" id="UP001271723">
    <property type="component" value="Unassembled WGS sequence"/>
</dbReference>
<evidence type="ECO:0000313" key="4">
    <source>
        <dbReference type="EMBL" id="MDX2909718.1"/>
    </source>
</evidence>
<dbReference type="InterPro" id="IPR012223">
    <property type="entry name" value="TEII"/>
</dbReference>
<dbReference type="RefSeq" id="WP_086753355.1">
    <property type="nucleotide sequence ID" value="NZ_JAGJBZ010000002.1"/>
</dbReference>
<feature type="region of interest" description="Disordered" evidence="2">
    <location>
        <begin position="254"/>
        <end position="275"/>
    </location>
</feature>
<gene>
    <name evidence="4" type="ORF">PV517_13535</name>
</gene>